<keyword evidence="4" id="KW-1185">Reference proteome</keyword>
<dbReference type="InterPro" id="IPR011250">
    <property type="entry name" value="OMP/PagP_B-barrel"/>
</dbReference>
<dbReference type="SUPFAM" id="SSF56925">
    <property type="entry name" value="OMPA-like"/>
    <property type="match status" value="1"/>
</dbReference>
<evidence type="ECO:0000313" key="4">
    <source>
        <dbReference type="Proteomes" id="UP000708576"/>
    </source>
</evidence>
<dbReference type="RefSeq" id="WP_212217416.1">
    <property type="nucleotide sequence ID" value="NZ_JAGUCO010000018.1"/>
</dbReference>
<dbReference type="Pfam" id="PF13505">
    <property type="entry name" value="OMP_b-brl"/>
    <property type="match status" value="1"/>
</dbReference>
<dbReference type="Proteomes" id="UP000708576">
    <property type="component" value="Unassembled WGS sequence"/>
</dbReference>
<gene>
    <name evidence="3" type="ORF">KEM10_17675</name>
</gene>
<dbReference type="EMBL" id="JAGUCO010000018">
    <property type="protein sequence ID" value="MBS2100122.1"/>
    <property type="molecule type" value="Genomic_DNA"/>
</dbReference>
<keyword evidence="1" id="KW-0732">Signal</keyword>
<proteinExistence type="predicted"/>
<sequence>MNKYTYPLLFAFIIFNGFKAKSQELNLELRDSLKLTPYDLMSNYYTNDFSPFQRKNIYIGLDFTVKDRQQTNVDQILQRVIDGQQLDFSIRVKGGYYIGDYAMVGLDFEYYQEKFEGKIFRDPDTLMSNSIKRGYEFTPNIRSSVPLTRNERLSFYTQVGITAGVANSLSREIKNNDEISKVYTTDYNFRVGISPGMTFFVMENFAFEVQLDVLGYEMKVRDKTVDGEDESRVVRQNVNFNIDLLSLNLGLSYYIGRGK</sequence>
<evidence type="ECO:0000259" key="2">
    <source>
        <dbReference type="Pfam" id="PF13505"/>
    </source>
</evidence>
<dbReference type="InterPro" id="IPR027385">
    <property type="entry name" value="Beta-barrel_OMP"/>
</dbReference>
<feature type="domain" description="Outer membrane protein beta-barrel" evidence="2">
    <location>
        <begin position="57"/>
        <end position="226"/>
    </location>
</feature>
<accession>A0ABS5JYX9</accession>
<name>A0ABS5JYX9_9BACT</name>
<evidence type="ECO:0000313" key="3">
    <source>
        <dbReference type="EMBL" id="MBS2100122.1"/>
    </source>
</evidence>
<dbReference type="Gene3D" id="2.40.160.20">
    <property type="match status" value="1"/>
</dbReference>
<evidence type="ECO:0000256" key="1">
    <source>
        <dbReference type="ARBA" id="ARBA00022729"/>
    </source>
</evidence>
<protein>
    <submittedName>
        <fullName evidence="3">Outer membrane beta-barrel protein</fullName>
    </submittedName>
</protein>
<reference evidence="3 4" key="1">
    <citation type="journal article" date="2015" name="Int. J. Syst. Evol. Microbiol.">
        <title>Carboxylicivirga linearis sp. nov., isolated from a sea cucumber culture pond.</title>
        <authorList>
            <person name="Wang F.Q."/>
            <person name="Zhou Y.X."/>
            <person name="Lin X.Z."/>
            <person name="Chen G.J."/>
            <person name="Du Z.J."/>
        </authorList>
    </citation>
    <scope>NUCLEOTIDE SEQUENCE [LARGE SCALE GENOMIC DNA]</scope>
    <source>
        <strain evidence="3 4">FB218</strain>
    </source>
</reference>
<organism evidence="3 4">
    <name type="scientific">Carboxylicivirga linearis</name>
    <dbReference type="NCBI Taxonomy" id="1628157"/>
    <lineage>
        <taxon>Bacteria</taxon>
        <taxon>Pseudomonadati</taxon>
        <taxon>Bacteroidota</taxon>
        <taxon>Bacteroidia</taxon>
        <taxon>Marinilabiliales</taxon>
        <taxon>Marinilabiliaceae</taxon>
        <taxon>Carboxylicivirga</taxon>
    </lineage>
</organism>
<comment type="caution">
    <text evidence="3">The sequence shown here is derived from an EMBL/GenBank/DDBJ whole genome shotgun (WGS) entry which is preliminary data.</text>
</comment>